<protein>
    <submittedName>
        <fullName evidence="4">Uncharacterized protein</fullName>
    </submittedName>
</protein>
<dbReference type="AlphaFoldDB" id="A0A2P2KMC1"/>
<keyword evidence="2" id="KW-0806">Transcription termination</keyword>
<keyword evidence="2" id="KW-0805">Transcription regulation</keyword>
<dbReference type="PANTHER" id="PTHR13068">
    <property type="entry name" value="CGI-12 PROTEIN-RELATED"/>
    <property type="match status" value="1"/>
</dbReference>
<evidence type="ECO:0000256" key="2">
    <source>
        <dbReference type="ARBA" id="ARBA00022472"/>
    </source>
</evidence>
<keyword evidence="2" id="KW-0804">Transcription</keyword>
<organism evidence="4">
    <name type="scientific">Rhizophora mucronata</name>
    <name type="common">Asiatic mangrove</name>
    <dbReference type="NCBI Taxonomy" id="61149"/>
    <lineage>
        <taxon>Eukaryota</taxon>
        <taxon>Viridiplantae</taxon>
        <taxon>Streptophyta</taxon>
        <taxon>Embryophyta</taxon>
        <taxon>Tracheophyta</taxon>
        <taxon>Spermatophyta</taxon>
        <taxon>Magnoliopsida</taxon>
        <taxon>eudicotyledons</taxon>
        <taxon>Gunneridae</taxon>
        <taxon>Pentapetalae</taxon>
        <taxon>rosids</taxon>
        <taxon>fabids</taxon>
        <taxon>Malpighiales</taxon>
        <taxon>Rhizophoraceae</taxon>
        <taxon>Rhizophora</taxon>
    </lineage>
</organism>
<accession>A0A2P2KMC1</accession>
<evidence type="ECO:0000313" key="4">
    <source>
        <dbReference type="EMBL" id="MBX06863.1"/>
    </source>
</evidence>
<reference evidence="4" key="1">
    <citation type="submission" date="2018-02" db="EMBL/GenBank/DDBJ databases">
        <title>Rhizophora mucronata_Transcriptome.</title>
        <authorList>
            <person name="Meera S.P."/>
            <person name="Sreeshan A."/>
            <person name="Augustine A."/>
        </authorList>
    </citation>
    <scope>NUCLEOTIDE SEQUENCE</scope>
    <source>
        <tissue evidence="4">Leaf</tissue>
    </source>
</reference>
<evidence type="ECO:0000256" key="1">
    <source>
        <dbReference type="ARBA" id="ARBA00007692"/>
    </source>
</evidence>
<proteinExistence type="inferred from homology"/>
<dbReference type="Pfam" id="PF02536">
    <property type="entry name" value="mTERF"/>
    <property type="match status" value="2"/>
</dbReference>
<name>A0A2P2KMC1_RHIMU</name>
<dbReference type="Gene3D" id="1.25.70.10">
    <property type="entry name" value="Transcription termination factor 3, mitochondrial"/>
    <property type="match status" value="1"/>
</dbReference>
<dbReference type="GO" id="GO:0006353">
    <property type="term" value="P:DNA-templated transcription termination"/>
    <property type="evidence" value="ECO:0007669"/>
    <property type="project" value="UniProtKB-KW"/>
</dbReference>
<dbReference type="InterPro" id="IPR038538">
    <property type="entry name" value="MTERF_sf"/>
</dbReference>
<sequence>MATRILLPSTNGLSKLAPFVSHTRTQFISMKPSPLDHSHYRKQISLASLLRRYGFPPSQVHSLLHRSHFLLTANLHDIEESLVILSSFKMPQKAIVSLVTDCPAVLDTQFLKEWEVSFPRFGDFGNCPMLIKRVLEHSRKFQIGLDEFTKGFEVLKGLGFSEGAVKRVLESFPKIITMKERDIQQKVEFLMGVGMARDDVDWVFNSFPDVLGFQIESKLMPLLDEFEDLGFSKEVVRKEIIREPQILGMELGELSRCLEFLWTLKCREPIRLEIFGKGAFRAGFDVKLRVDCLCKHGLTRQEAFKVLWKEPRAIIYDIEDIEKKIEFLKVSMGFKVFDLAEVPKYLGVSFEKQIVPRYNVIEYLRTKGGLGDEVGLKSLIKLSRLRFYNLYVKPYPECEKIYGRFSGDVQVEGRHPTGLWKLLKPEKPPESKEDMKNMNSFMEGLV</sequence>
<dbReference type="InterPro" id="IPR003690">
    <property type="entry name" value="MTERF"/>
</dbReference>
<dbReference type="EMBL" id="GGEC01026385">
    <property type="protein sequence ID" value="MBX06869.1"/>
    <property type="molecule type" value="Transcribed_RNA"/>
</dbReference>
<evidence type="ECO:0000256" key="3">
    <source>
        <dbReference type="ARBA" id="ARBA00022946"/>
    </source>
</evidence>
<dbReference type="PANTHER" id="PTHR13068:SF23">
    <property type="entry name" value="TRANSCRIPTION TERMINATION FACTOR MTERF15, MITOCHONDRIAL"/>
    <property type="match status" value="1"/>
</dbReference>
<dbReference type="EMBL" id="GGEC01026379">
    <property type="protein sequence ID" value="MBX06863.1"/>
    <property type="molecule type" value="Transcribed_RNA"/>
</dbReference>
<dbReference type="SMART" id="SM00733">
    <property type="entry name" value="Mterf"/>
    <property type="match status" value="6"/>
</dbReference>
<dbReference type="GO" id="GO:0003676">
    <property type="term" value="F:nucleic acid binding"/>
    <property type="evidence" value="ECO:0007669"/>
    <property type="project" value="InterPro"/>
</dbReference>
<comment type="similarity">
    <text evidence="1">Belongs to the mTERF family.</text>
</comment>
<dbReference type="EMBL" id="GGEC01026382">
    <property type="protein sequence ID" value="MBX06866.1"/>
    <property type="molecule type" value="Transcribed_RNA"/>
</dbReference>
<keyword evidence="3" id="KW-0809">Transit peptide</keyword>